<dbReference type="AlphaFoldDB" id="A0AA39FDU0"/>
<protein>
    <submittedName>
        <fullName evidence="1">Uncharacterized protein</fullName>
    </submittedName>
</protein>
<evidence type="ECO:0000313" key="2">
    <source>
        <dbReference type="Proteomes" id="UP001168972"/>
    </source>
</evidence>
<comment type="caution">
    <text evidence="1">The sequence shown here is derived from an EMBL/GenBank/DDBJ whole genome shotgun (WGS) entry which is preliminary data.</text>
</comment>
<organism evidence="1 2">
    <name type="scientific">Microctonus hyperodae</name>
    <name type="common">Parasitoid wasp</name>
    <dbReference type="NCBI Taxonomy" id="165561"/>
    <lineage>
        <taxon>Eukaryota</taxon>
        <taxon>Metazoa</taxon>
        <taxon>Ecdysozoa</taxon>
        <taxon>Arthropoda</taxon>
        <taxon>Hexapoda</taxon>
        <taxon>Insecta</taxon>
        <taxon>Pterygota</taxon>
        <taxon>Neoptera</taxon>
        <taxon>Endopterygota</taxon>
        <taxon>Hymenoptera</taxon>
        <taxon>Apocrita</taxon>
        <taxon>Ichneumonoidea</taxon>
        <taxon>Braconidae</taxon>
        <taxon>Euphorinae</taxon>
        <taxon>Microctonus</taxon>
    </lineage>
</organism>
<keyword evidence="2" id="KW-1185">Reference proteome</keyword>
<name>A0AA39FDU0_MICHY</name>
<sequence>MVQSVKGIQSSSILIDIFKLGRILQSSQWSQNIIIETGHNQDQLNTRHTINVIVNNKKRKYQQKYREQNRGKLKQREVEWRKRIQYSLSIAGPSTCSNINRIKSNNEEIIAAISQCSSGLERTQSSCIRRNEQAKGKNTPQKKREYLQRYREQNREKLKQREAERRRRLQNAKIMTQLSTPSNIEFTKIINEPIIDEINANSRNVDGLENMQHLFVECAKCGCTQDLLYL</sequence>
<dbReference type="Proteomes" id="UP001168972">
    <property type="component" value="Unassembled WGS sequence"/>
</dbReference>
<evidence type="ECO:0000313" key="1">
    <source>
        <dbReference type="EMBL" id="KAK0167732.1"/>
    </source>
</evidence>
<proteinExistence type="predicted"/>
<reference evidence="1" key="2">
    <citation type="submission" date="2023-03" db="EMBL/GenBank/DDBJ databases">
        <authorList>
            <person name="Inwood S.N."/>
            <person name="Skelly J.G."/>
            <person name="Guhlin J."/>
            <person name="Harrop T.W.R."/>
            <person name="Goldson S.G."/>
            <person name="Dearden P.K."/>
        </authorList>
    </citation>
    <scope>NUCLEOTIDE SEQUENCE</scope>
    <source>
        <strain evidence="1">Lincoln</strain>
        <tissue evidence="1">Whole body</tissue>
    </source>
</reference>
<dbReference type="EMBL" id="JAQQBR010001831">
    <property type="protein sequence ID" value="KAK0167732.1"/>
    <property type="molecule type" value="Genomic_DNA"/>
</dbReference>
<reference evidence="1" key="1">
    <citation type="journal article" date="2023" name="bioRxiv">
        <title>Scaffold-level genome assemblies of two parasitoid biocontrol wasps reveal the parthenogenesis mechanism and an associated novel virus.</title>
        <authorList>
            <person name="Inwood S."/>
            <person name="Skelly J."/>
            <person name="Guhlin J."/>
            <person name="Harrop T."/>
            <person name="Goldson S."/>
            <person name="Dearden P."/>
        </authorList>
    </citation>
    <scope>NUCLEOTIDE SEQUENCE</scope>
    <source>
        <strain evidence="1">Lincoln</strain>
        <tissue evidence="1">Whole body</tissue>
    </source>
</reference>
<accession>A0AA39FDU0</accession>
<gene>
    <name evidence="1" type="ORF">PV327_001603</name>
</gene>